<dbReference type="Proteomes" id="UP000219452">
    <property type="component" value="Unassembled WGS sequence"/>
</dbReference>
<sequence>MKNRSRLLRAVLSAILFLAPFLSQAQMDSVIVTGRIRNLTARLYRESPTVLISRNNILQASRELVRPAPLNVDGTFRVSLPLIYPQEEMYFNYGRISTAFLAAPGTLSIDLDADSLFTAAVPFRFGGVNAQVNSQFARYKAFEAAYADKPDGKKLSKQISNESIGAAFGMLSAAYRAPFNAFAKREKVFPLVARWITSSSRYNAAAFLYEKATYENDKIPAALTDSLRPANDQLLTASRASAMNRFANYITQRVSTESANGRSSGLSVRVLSTLLERYGKNLTADERIRLHDYAIKNSARAADLRFFDGLVKRSPDTLQRLVSYESLIERSRPQVDSSSLNYLTAYWLASSLPAMTLNFSMLLYDYARPQVKETALGQSLDELYRLEVKDSTRIRAATQVLQKAGTIAQGLEIAPGVFITKSERNGGQVLIDQLIAANRGKVIYVLLFSPSDEAGRQVALDAQRLRSAYSPRDFALIYIPMPSSDMALFPEQATRYNLYGDHLLLTEVQLMDAVERFRPDNETSATILNRTGKIIKRNAPLPGAFEEARNSINKNL</sequence>
<dbReference type="AlphaFoldDB" id="A0A286GK73"/>
<dbReference type="RefSeq" id="WP_097129260.1">
    <property type="nucleotide sequence ID" value="NZ_OCNH01000004.1"/>
</dbReference>
<evidence type="ECO:0008006" key="4">
    <source>
        <dbReference type="Google" id="ProtNLM"/>
    </source>
</evidence>
<keyword evidence="1" id="KW-0732">Signal</keyword>
<organism evidence="2 3">
    <name type="scientific">Spirosoma fluviale</name>
    <dbReference type="NCBI Taxonomy" id="1597977"/>
    <lineage>
        <taxon>Bacteria</taxon>
        <taxon>Pseudomonadati</taxon>
        <taxon>Bacteroidota</taxon>
        <taxon>Cytophagia</taxon>
        <taxon>Cytophagales</taxon>
        <taxon>Cytophagaceae</taxon>
        <taxon>Spirosoma</taxon>
    </lineage>
</organism>
<protein>
    <recommendedName>
        <fullName evidence="4">Thioredoxin domain-containing protein</fullName>
    </recommendedName>
</protein>
<evidence type="ECO:0000256" key="1">
    <source>
        <dbReference type="SAM" id="SignalP"/>
    </source>
</evidence>
<name>A0A286GK73_9BACT</name>
<accession>A0A286GK73</accession>
<dbReference type="EMBL" id="OCNH01000004">
    <property type="protein sequence ID" value="SOD95586.1"/>
    <property type="molecule type" value="Genomic_DNA"/>
</dbReference>
<feature type="chain" id="PRO_5013398287" description="Thioredoxin domain-containing protein" evidence="1">
    <location>
        <begin position="26"/>
        <end position="556"/>
    </location>
</feature>
<dbReference type="OrthoDB" id="908604at2"/>
<reference evidence="3" key="1">
    <citation type="submission" date="2017-09" db="EMBL/GenBank/DDBJ databases">
        <authorList>
            <person name="Varghese N."/>
            <person name="Submissions S."/>
        </authorList>
    </citation>
    <scope>NUCLEOTIDE SEQUENCE [LARGE SCALE GENOMIC DNA]</scope>
    <source>
        <strain evidence="3">DSM 29961</strain>
    </source>
</reference>
<evidence type="ECO:0000313" key="3">
    <source>
        <dbReference type="Proteomes" id="UP000219452"/>
    </source>
</evidence>
<keyword evidence="3" id="KW-1185">Reference proteome</keyword>
<gene>
    <name evidence="2" type="ORF">SAMN06269250_4913</name>
</gene>
<evidence type="ECO:0000313" key="2">
    <source>
        <dbReference type="EMBL" id="SOD95586.1"/>
    </source>
</evidence>
<feature type="signal peptide" evidence="1">
    <location>
        <begin position="1"/>
        <end position="25"/>
    </location>
</feature>
<proteinExistence type="predicted"/>